<accession>A0ACC2ELM3</accession>
<evidence type="ECO:0000313" key="2">
    <source>
        <dbReference type="Proteomes" id="UP001162992"/>
    </source>
</evidence>
<evidence type="ECO:0000313" key="1">
    <source>
        <dbReference type="EMBL" id="KAJ7567348.1"/>
    </source>
</evidence>
<sequence>MSVVDDDASWSKQLQADSLQRRGLCLQTRKRRSLQQAIRVESQWKWRRTADDNSEYTYTVGKTFDTVMGLSVVTGRDSALSSDLCPCSTSSSCFMSLDLMGLTGLDAKTGIKTLLIAPTNAGNEEQVIKGSANSDDSDHLLSSEDLIRSLCTDSGMKGIPELDNITRTNDRTTCRYKEILSYSAVENEDGVQAFFQVAEEVSKDCSVYLTVKNTDKYSLPTTLFTNKSTSTVASGENFGGKLDASDEVDRKNTLLSTTENGQLQVETKNTGHINMDLNLEPNAGGKNRKDYGLPTISTSEFFQDTEVPSFDTKLCKENKKGKLAKPIQILCNALHIRMKSVVLKLLRRR</sequence>
<keyword evidence="2" id="KW-1185">Reference proteome</keyword>
<protein>
    <submittedName>
        <fullName evidence="1">Uncharacterized protein</fullName>
    </submittedName>
</protein>
<comment type="caution">
    <text evidence="1">The sequence shown here is derived from an EMBL/GenBank/DDBJ whole genome shotgun (WGS) entry which is preliminary data.</text>
</comment>
<gene>
    <name evidence="1" type="ORF">O6H91_02G143300</name>
</gene>
<dbReference type="EMBL" id="CM055093">
    <property type="protein sequence ID" value="KAJ7567348.1"/>
    <property type="molecule type" value="Genomic_DNA"/>
</dbReference>
<organism evidence="1 2">
    <name type="scientific">Diphasiastrum complanatum</name>
    <name type="common">Issler's clubmoss</name>
    <name type="synonym">Lycopodium complanatum</name>
    <dbReference type="NCBI Taxonomy" id="34168"/>
    <lineage>
        <taxon>Eukaryota</taxon>
        <taxon>Viridiplantae</taxon>
        <taxon>Streptophyta</taxon>
        <taxon>Embryophyta</taxon>
        <taxon>Tracheophyta</taxon>
        <taxon>Lycopodiopsida</taxon>
        <taxon>Lycopodiales</taxon>
        <taxon>Lycopodiaceae</taxon>
        <taxon>Lycopodioideae</taxon>
        <taxon>Diphasiastrum</taxon>
    </lineage>
</organism>
<reference evidence="2" key="1">
    <citation type="journal article" date="2024" name="Proc. Natl. Acad. Sci. U.S.A.">
        <title>Extraordinary preservation of gene collinearity over three hundred million years revealed in homosporous lycophytes.</title>
        <authorList>
            <person name="Li C."/>
            <person name="Wickell D."/>
            <person name="Kuo L.Y."/>
            <person name="Chen X."/>
            <person name="Nie B."/>
            <person name="Liao X."/>
            <person name="Peng D."/>
            <person name="Ji J."/>
            <person name="Jenkins J."/>
            <person name="Williams M."/>
            <person name="Shu S."/>
            <person name="Plott C."/>
            <person name="Barry K."/>
            <person name="Rajasekar S."/>
            <person name="Grimwood J."/>
            <person name="Han X."/>
            <person name="Sun S."/>
            <person name="Hou Z."/>
            <person name="He W."/>
            <person name="Dai G."/>
            <person name="Sun C."/>
            <person name="Schmutz J."/>
            <person name="Leebens-Mack J.H."/>
            <person name="Li F.W."/>
            <person name="Wang L."/>
        </authorList>
    </citation>
    <scope>NUCLEOTIDE SEQUENCE [LARGE SCALE GENOMIC DNA]</scope>
    <source>
        <strain evidence="2">cv. PW_Plant_1</strain>
    </source>
</reference>
<dbReference type="Proteomes" id="UP001162992">
    <property type="component" value="Chromosome 2"/>
</dbReference>
<proteinExistence type="predicted"/>
<name>A0ACC2ELM3_DIPCM</name>